<reference evidence="1 2" key="1">
    <citation type="journal article" date="2018" name="Sci. Rep.">
        <title>Genomic signatures of local adaptation to the degree of environmental predictability in rotifers.</title>
        <authorList>
            <person name="Franch-Gras L."/>
            <person name="Hahn C."/>
            <person name="Garcia-Roger E.M."/>
            <person name="Carmona M.J."/>
            <person name="Serra M."/>
            <person name="Gomez A."/>
        </authorList>
    </citation>
    <scope>NUCLEOTIDE SEQUENCE [LARGE SCALE GENOMIC DNA]</scope>
    <source>
        <strain evidence="1">HYR1</strain>
    </source>
</reference>
<protein>
    <submittedName>
        <fullName evidence="1">Uncharacterized protein</fullName>
    </submittedName>
</protein>
<organism evidence="1 2">
    <name type="scientific">Brachionus plicatilis</name>
    <name type="common">Marine rotifer</name>
    <name type="synonym">Brachionus muelleri</name>
    <dbReference type="NCBI Taxonomy" id="10195"/>
    <lineage>
        <taxon>Eukaryota</taxon>
        <taxon>Metazoa</taxon>
        <taxon>Spiralia</taxon>
        <taxon>Gnathifera</taxon>
        <taxon>Rotifera</taxon>
        <taxon>Eurotatoria</taxon>
        <taxon>Monogononta</taxon>
        <taxon>Pseudotrocha</taxon>
        <taxon>Ploima</taxon>
        <taxon>Brachionidae</taxon>
        <taxon>Brachionus</taxon>
    </lineage>
</organism>
<accession>A0A3M7PRB5</accession>
<name>A0A3M7PRB5_BRAPC</name>
<dbReference type="EMBL" id="REGN01009270">
    <property type="protein sequence ID" value="RNA01563.1"/>
    <property type="molecule type" value="Genomic_DNA"/>
</dbReference>
<comment type="caution">
    <text evidence="1">The sequence shown here is derived from an EMBL/GenBank/DDBJ whole genome shotgun (WGS) entry which is preliminary data.</text>
</comment>
<dbReference type="Proteomes" id="UP000276133">
    <property type="component" value="Unassembled WGS sequence"/>
</dbReference>
<evidence type="ECO:0000313" key="2">
    <source>
        <dbReference type="Proteomes" id="UP000276133"/>
    </source>
</evidence>
<evidence type="ECO:0000313" key="1">
    <source>
        <dbReference type="EMBL" id="RNA01563.1"/>
    </source>
</evidence>
<sequence length="70" mass="8436">MLVNHTVYPCSEMRALKPEYQMDKSFILYYLKLPVAEFRLVTKRNLFINMSNNHENYQIKDSELNLIHDN</sequence>
<proteinExistence type="predicted"/>
<gene>
    <name evidence="1" type="ORF">BpHYR1_028951</name>
</gene>
<keyword evidence="2" id="KW-1185">Reference proteome</keyword>
<dbReference type="AlphaFoldDB" id="A0A3M7PRB5"/>